<name>A0A7N0T109_KALFE</name>
<evidence type="ECO:0000256" key="1">
    <source>
        <dbReference type="SAM" id="MobiDB-lite"/>
    </source>
</evidence>
<evidence type="ECO:0000313" key="3">
    <source>
        <dbReference type="Proteomes" id="UP000594263"/>
    </source>
</evidence>
<feature type="region of interest" description="Disordered" evidence="1">
    <location>
        <begin position="77"/>
        <end position="97"/>
    </location>
</feature>
<dbReference type="Gramene" id="Kaladp0016s0375.2.v1.1">
    <property type="protein sequence ID" value="Kaladp0016s0375.2.v1.1.CDS.1"/>
    <property type="gene ID" value="Kaladp0016s0375.v1.1"/>
</dbReference>
<organism evidence="2 3">
    <name type="scientific">Kalanchoe fedtschenkoi</name>
    <name type="common">Lavender scallops</name>
    <name type="synonym">South American air plant</name>
    <dbReference type="NCBI Taxonomy" id="63787"/>
    <lineage>
        <taxon>Eukaryota</taxon>
        <taxon>Viridiplantae</taxon>
        <taxon>Streptophyta</taxon>
        <taxon>Embryophyta</taxon>
        <taxon>Tracheophyta</taxon>
        <taxon>Spermatophyta</taxon>
        <taxon>Magnoliopsida</taxon>
        <taxon>eudicotyledons</taxon>
        <taxon>Gunneridae</taxon>
        <taxon>Pentapetalae</taxon>
        <taxon>Saxifragales</taxon>
        <taxon>Crassulaceae</taxon>
        <taxon>Kalanchoe</taxon>
    </lineage>
</organism>
<proteinExistence type="predicted"/>
<accession>A0A7N0T109</accession>
<dbReference type="EnsemblPlants" id="Kaladp0016s0375.1.v1.1">
    <property type="protein sequence ID" value="Kaladp0016s0375.1.v1.1.CDS.1"/>
    <property type="gene ID" value="Kaladp0016s0375.v1.1"/>
</dbReference>
<dbReference type="Gramene" id="Kaladp0016s0375.1.v1.1">
    <property type="protein sequence ID" value="Kaladp0016s0375.1.v1.1.CDS.1"/>
    <property type="gene ID" value="Kaladp0016s0375.v1.1"/>
</dbReference>
<dbReference type="PANTHER" id="PTHR35121">
    <property type="entry name" value="HOMEODOMAIN PROTEIN 8, PUTATIVE-RELATED"/>
    <property type="match status" value="1"/>
</dbReference>
<evidence type="ECO:0000313" key="2">
    <source>
        <dbReference type="EnsemblPlants" id="Kaladp0016s0375.1.v1.1.CDS.1"/>
    </source>
</evidence>
<dbReference type="Proteomes" id="UP000594263">
    <property type="component" value="Unplaced"/>
</dbReference>
<dbReference type="EnsemblPlants" id="Kaladp0016s0375.2.v1.1">
    <property type="protein sequence ID" value="Kaladp0016s0375.2.v1.1.CDS.1"/>
    <property type="gene ID" value="Kaladp0016s0375.v1.1"/>
</dbReference>
<dbReference type="PANTHER" id="PTHR35121:SF2">
    <property type="entry name" value="SWIM-TYPE DOMAIN-CONTAINING PROTEIN"/>
    <property type="match status" value="1"/>
</dbReference>
<dbReference type="AlphaFoldDB" id="A0A7N0T109"/>
<reference evidence="2" key="1">
    <citation type="submission" date="2021-01" db="UniProtKB">
        <authorList>
            <consortium name="EnsemblPlants"/>
        </authorList>
    </citation>
    <scope>IDENTIFICATION</scope>
</reference>
<sequence>MAAAAAGDGMQFVYDSCLSGCDCGIDRRPYHRNCGCALHKSRSRACLRKAERSTGNKVAFPIRRSWSEGSLALAAAGGYGSSVNSSPASGSSPAVGAMGRRKASMNALVELCDEEEDSSI</sequence>
<dbReference type="OMA" id="ISECDIN"/>
<protein>
    <submittedName>
        <fullName evidence="2">Uncharacterized protein</fullName>
    </submittedName>
</protein>
<keyword evidence="3" id="KW-1185">Reference proteome</keyword>